<dbReference type="GO" id="GO:0048046">
    <property type="term" value="C:apoplast"/>
    <property type="evidence" value="ECO:0007669"/>
    <property type="project" value="UniProtKB-SubCell"/>
</dbReference>
<evidence type="ECO:0000313" key="7">
    <source>
        <dbReference type="Proteomes" id="UP000008810"/>
    </source>
</evidence>
<dbReference type="KEGG" id="bdi:100832706"/>
<feature type="signal peptide" evidence="4">
    <location>
        <begin position="1"/>
        <end position="25"/>
    </location>
</feature>
<name>I1GS68_BRADI</name>
<dbReference type="Gramene" id="KQK15142">
    <property type="protein sequence ID" value="KQK15142"/>
    <property type="gene ID" value="BRADI_1g20950v3"/>
</dbReference>
<dbReference type="eggNOG" id="ENOG502QRR3">
    <property type="taxonomic scope" value="Eukaryota"/>
</dbReference>
<dbReference type="GeneID" id="100832706"/>
<evidence type="ECO:0000256" key="2">
    <source>
        <dbReference type="ARBA" id="ARBA00011738"/>
    </source>
</evidence>
<evidence type="ECO:0000256" key="3">
    <source>
        <dbReference type="ARBA" id="ARBA00022525"/>
    </source>
</evidence>
<dbReference type="OrthoDB" id="666014at2759"/>
<dbReference type="AlphaFoldDB" id="I1GS68"/>
<accession>I1GS68</accession>
<dbReference type="Proteomes" id="UP000008810">
    <property type="component" value="Chromosome 1"/>
</dbReference>
<reference evidence="5" key="2">
    <citation type="submission" date="2017-06" db="EMBL/GenBank/DDBJ databases">
        <title>WGS assembly of Brachypodium distachyon.</title>
        <authorList>
            <consortium name="The International Brachypodium Initiative"/>
            <person name="Lucas S."/>
            <person name="Harmon-Smith M."/>
            <person name="Lail K."/>
            <person name="Tice H."/>
            <person name="Grimwood J."/>
            <person name="Bruce D."/>
            <person name="Barry K."/>
            <person name="Shu S."/>
            <person name="Lindquist E."/>
            <person name="Wang M."/>
            <person name="Pitluck S."/>
            <person name="Vogel J.P."/>
            <person name="Garvin D.F."/>
            <person name="Mockler T.C."/>
            <person name="Schmutz J."/>
            <person name="Rokhsar D."/>
            <person name="Bevan M.W."/>
        </authorList>
    </citation>
    <scope>NUCLEOTIDE SEQUENCE</scope>
    <source>
        <strain evidence="5">Bd21</strain>
    </source>
</reference>
<dbReference type="EMBL" id="CM000880">
    <property type="protein sequence ID" value="KQK15142.1"/>
    <property type="molecule type" value="Genomic_DNA"/>
</dbReference>
<dbReference type="STRING" id="15368.I1GS68"/>
<comment type="similarity">
    <text evidence="1 4">Belongs to the plant dirigent protein family.</text>
</comment>
<dbReference type="RefSeq" id="XP_003559941.2">
    <property type="nucleotide sequence ID" value="XM_003559893.4"/>
</dbReference>
<comment type="function">
    <text evidence="4">Dirigent proteins impart stereoselectivity on the phenoxy radical-coupling reaction, yielding optically active lignans from two molecules of coniferyl alcohol in the biosynthesis of lignans, flavonolignans, and alkaloids and thus plays a central role in plant secondary metabolism.</text>
</comment>
<keyword evidence="7" id="KW-1185">Reference proteome</keyword>
<sequence>MSIPVIASLLLLLLLAASSSSPAAAARPGGGPYTHIRFYMHETVSGRDATLLRSVQSPLGGDSMFGSVNVLDNELRDGPDRSCSRLLARLQGLFVGAGLVSPPGLMSSLNVVFTAGKLRGSTLALLGPVLDFEAPVERALVGGTGVFRMARGYSIMTSVGNYTMSGAVVLVDRIDLFVKIPRWATIMESLEEDSSSESLFED</sequence>
<evidence type="ECO:0000256" key="4">
    <source>
        <dbReference type="RuleBase" id="RU363099"/>
    </source>
</evidence>
<dbReference type="OMA" id="WATIMES"/>
<dbReference type="GO" id="GO:0009699">
    <property type="term" value="P:phenylpropanoid biosynthetic process"/>
    <property type="evidence" value="ECO:0007669"/>
    <property type="project" value="UniProtKB-ARBA"/>
</dbReference>
<reference evidence="5 6" key="1">
    <citation type="journal article" date="2010" name="Nature">
        <title>Genome sequencing and analysis of the model grass Brachypodium distachyon.</title>
        <authorList>
            <consortium name="International Brachypodium Initiative"/>
        </authorList>
    </citation>
    <scope>NUCLEOTIDE SEQUENCE [LARGE SCALE GENOMIC DNA]</scope>
    <source>
        <strain evidence="5 6">Bd21</strain>
    </source>
</reference>
<dbReference type="PANTHER" id="PTHR21495">
    <property type="entry name" value="NUCLEOPORIN-RELATED"/>
    <property type="match status" value="1"/>
</dbReference>
<dbReference type="Pfam" id="PF03018">
    <property type="entry name" value="Dirigent"/>
    <property type="match status" value="1"/>
</dbReference>
<evidence type="ECO:0000313" key="6">
    <source>
        <dbReference type="EnsemblPlants" id="KQK15142"/>
    </source>
</evidence>
<protein>
    <recommendedName>
        <fullName evidence="4">Dirigent protein</fullName>
    </recommendedName>
</protein>
<proteinExistence type="inferred from homology"/>
<feature type="chain" id="PRO_5013982597" description="Dirigent protein" evidence="4">
    <location>
        <begin position="26"/>
        <end position="202"/>
    </location>
</feature>
<evidence type="ECO:0000313" key="5">
    <source>
        <dbReference type="EMBL" id="KQK15142.1"/>
    </source>
</evidence>
<keyword evidence="3 4" id="KW-0964">Secreted</keyword>
<keyword evidence="4" id="KW-0732">Signal</keyword>
<comment type="subunit">
    <text evidence="2 4">Homodimer.</text>
</comment>
<dbReference type="HOGENOM" id="CLU_087111_7_0_1"/>
<evidence type="ECO:0000256" key="1">
    <source>
        <dbReference type="ARBA" id="ARBA00010746"/>
    </source>
</evidence>
<dbReference type="EnsemblPlants" id="KQK15142">
    <property type="protein sequence ID" value="KQK15142"/>
    <property type="gene ID" value="BRADI_1g20950v3"/>
</dbReference>
<dbReference type="Gene3D" id="2.40.480.10">
    <property type="entry name" value="Allene oxide cyclase-like"/>
    <property type="match status" value="1"/>
</dbReference>
<organism evidence="5">
    <name type="scientific">Brachypodium distachyon</name>
    <name type="common">Purple false brome</name>
    <name type="synonym">Trachynia distachya</name>
    <dbReference type="NCBI Taxonomy" id="15368"/>
    <lineage>
        <taxon>Eukaryota</taxon>
        <taxon>Viridiplantae</taxon>
        <taxon>Streptophyta</taxon>
        <taxon>Embryophyta</taxon>
        <taxon>Tracheophyta</taxon>
        <taxon>Spermatophyta</taxon>
        <taxon>Magnoliopsida</taxon>
        <taxon>Liliopsida</taxon>
        <taxon>Poales</taxon>
        <taxon>Poaceae</taxon>
        <taxon>BOP clade</taxon>
        <taxon>Pooideae</taxon>
        <taxon>Stipodae</taxon>
        <taxon>Brachypodieae</taxon>
        <taxon>Brachypodium</taxon>
    </lineage>
</organism>
<reference evidence="6" key="3">
    <citation type="submission" date="2018-08" db="UniProtKB">
        <authorList>
            <consortium name="EnsemblPlants"/>
        </authorList>
    </citation>
    <scope>IDENTIFICATION</scope>
    <source>
        <strain evidence="6">cv. Bd21</strain>
    </source>
</reference>
<comment type="subcellular location">
    <subcellularLocation>
        <location evidence="4">Secreted</location>
        <location evidence="4">Extracellular space</location>
        <location evidence="4">Apoplast</location>
    </subcellularLocation>
</comment>
<dbReference type="InterPro" id="IPR044859">
    <property type="entry name" value="Allene_oxi_cyc_Dirigent"/>
</dbReference>
<dbReference type="InterPro" id="IPR004265">
    <property type="entry name" value="Dirigent"/>
</dbReference>
<keyword evidence="4" id="KW-0052">Apoplast</keyword>
<gene>
    <name evidence="6" type="primary">LOC100832706</name>
    <name evidence="5" type="ORF">BRADI_1g20950v3</name>
</gene>